<gene>
    <name evidence="1" type="ORF">RIF29_09072</name>
</gene>
<name>A0AAN9IHP9_CROPI</name>
<proteinExistence type="predicted"/>
<comment type="caution">
    <text evidence="1">The sequence shown here is derived from an EMBL/GenBank/DDBJ whole genome shotgun (WGS) entry which is preliminary data.</text>
</comment>
<keyword evidence="2" id="KW-1185">Reference proteome</keyword>
<dbReference type="Proteomes" id="UP001372338">
    <property type="component" value="Unassembled WGS sequence"/>
</dbReference>
<protein>
    <submittedName>
        <fullName evidence="1">Uncharacterized protein</fullName>
    </submittedName>
</protein>
<sequence>MKSVTPMGPRILVASLELFLYNSWKEFTPYPLRMMTWDMTLFVGQDCEMGTSRFEMLINGCAERLRCSSCSLGSDLEVERARERLNTWVVDPNFNYPSNNHVIIRNIANDILITLNNKG</sequence>
<organism evidence="1 2">
    <name type="scientific">Crotalaria pallida</name>
    <name type="common">Smooth rattlebox</name>
    <name type="synonym">Crotalaria striata</name>
    <dbReference type="NCBI Taxonomy" id="3830"/>
    <lineage>
        <taxon>Eukaryota</taxon>
        <taxon>Viridiplantae</taxon>
        <taxon>Streptophyta</taxon>
        <taxon>Embryophyta</taxon>
        <taxon>Tracheophyta</taxon>
        <taxon>Spermatophyta</taxon>
        <taxon>Magnoliopsida</taxon>
        <taxon>eudicotyledons</taxon>
        <taxon>Gunneridae</taxon>
        <taxon>Pentapetalae</taxon>
        <taxon>rosids</taxon>
        <taxon>fabids</taxon>
        <taxon>Fabales</taxon>
        <taxon>Fabaceae</taxon>
        <taxon>Papilionoideae</taxon>
        <taxon>50 kb inversion clade</taxon>
        <taxon>genistoids sensu lato</taxon>
        <taxon>core genistoids</taxon>
        <taxon>Crotalarieae</taxon>
        <taxon>Crotalaria</taxon>
    </lineage>
</organism>
<dbReference type="AlphaFoldDB" id="A0AAN9IHP9"/>
<evidence type="ECO:0000313" key="2">
    <source>
        <dbReference type="Proteomes" id="UP001372338"/>
    </source>
</evidence>
<accession>A0AAN9IHP9</accession>
<evidence type="ECO:0000313" key="1">
    <source>
        <dbReference type="EMBL" id="KAK7281258.1"/>
    </source>
</evidence>
<reference evidence="1 2" key="1">
    <citation type="submission" date="2024-01" db="EMBL/GenBank/DDBJ databases">
        <title>The genomes of 5 underutilized Papilionoideae crops provide insights into root nodulation and disease resistanc.</title>
        <authorList>
            <person name="Yuan L."/>
        </authorList>
    </citation>
    <scope>NUCLEOTIDE SEQUENCE [LARGE SCALE GENOMIC DNA]</scope>
    <source>
        <strain evidence="1">ZHUSHIDOU_FW_LH</strain>
        <tissue evidence="1">Leaf</tissue>
    </source>
</reference>
<dbReference type="EMBL" id="JAYWIO010000002">
    <property type="protein sequence ID" value="KAK7281258.1"/>
    <property type="molecule type" value="Genomic_DNA"/>
</dbReference>